<name>K9XQF2_STAC7</name>
<dbReference type="AlphaFoldDB" id="K9XQF2"/>
<evidence type="ECO:0000313" key="1">
    <source>
        <dbReference type="EMBL" id="AFZ33897.1"/>
    </source>
</evidence>
<dbReference type="HOGENOM" id="CLU_1069226_0_0_3"/>
<sequence>MSKLYNITWAIAIAITITGMQWQRAVSKVTPKTTNTFSDSLNQKQDSLLLVSNRPICQKIGRDYQEIYSFETQNFYINICRLEDNFFYYRQSKLNPRYQILLPATLVFGGDYYQAVDGHTVYLVGINSDGYYSSVMQNNNEIIFEPEIQSSSTIAQNSWSNNLNLNENNEDTNTEQLSQICTNDKNDLRPSFSGWQEFIGTSPEVIGKYAVSNGYDFSYNSDNVAEAIINTTNGLQVIFNIEKTTQIVNGICVNSVTSQL</sequence>
<reference evidence="2" key="1">
    <citation type="journal article" date="2013" name="Proc. Natl. Acad. Sci. U.S.A.">
        <title>Improving the coverage of the cyanobacterial phylum using diversity-driven genome sequencing.</title>
        <authorList>
            <person name="Shih P.M."/>
            <person name="Wu D."/>
            <person name="Latifi A."/>
            <person name="Axen S.D."/>
            <person name="Fewer D.P."/>
            <person name="Talla E."/>
            <person name="Calteau A."/>
            <person name="Cai F."/>
            <person name="Tandeau de Marsac N."/>
            <person name="Rippka R."/>
            <person name="Herdman M."/>
            <person name="Sivonen K."/>
            <person name="Coursin T."/>
            <person name="Laurent T."/>
            <person name="Goodwin L."/>
            <person name="Nolan M."/>
            <person name="Davenport K.W."/>
            <person name="Han C.S."/>
            <person name="Rubin E.M."/>
            <person name="Eisen J.A."/>
            <person name="Woyke T."/>
            <person name="Gugger M."/>
            <person name="Kerfeld C.A."/>
        </authorList>
    </citation>
    <scope>NUCLEOTIDE SEQUENCE [LARGE SCALE GENOMIC DNA]</scope>
    <source>
        <strain evidence="2">ATCC 29371 / PCC 7437</strain>
    </source>
</reference>
<gene>
    <name evidence="1" type="ordered locus">Sta7437_0282</name>
</gene>
<dbReference type="EMBL" id="CP003653">
    <property type="protein sequence ID" value="AFZ33897.1"/>
    <property type="molecule type" value="Genomic_DNA"/>
</dbReference>
<evidence type="ECO:0000313" key="2">
    <source>
        <dbReference type="Proteomes" id="UP000010473"/>
    </source>
</evidence>
<protein>
    <submittedName>
        <fullName evidence="1">Uncharacterized protein</fullName>
    </submittedName>
</protein>
<organism evidence="1 2">
    <name type="scientific">Stanieria cyanosphaera (strain ATCC 29371 / PCC 7437)</name>
    <dbReference type="NCBI Taxonomy" id="111780"/>
    <lineage>
        <taxon>Bacteria</taxon>
        <taxon>Bacillati</taxon>
        <taxon>Cyanobacteriota</taxon>
        <taxon>Cyanophyceae</taxon>
        <taxon>Pleurocapsales</taxon>
        <taxon>Dermocarpellaceae</taxon>
        <taxon>Stanieria</taxon>
    </lineage>
</organism>
<dbReference type="Proteomes" id="UP000010473">
    <property type="component" value="Chromosome"/>
</dbReference>
<dbReference type="OrthoDB" id="581524at2"/>
<dbReference type="KEGG" id="scs:Sta7437_0282"/>
<dbReference type="eggNOG" id="ENOG5032NBA">
    <property type="taxonomic scope" value="Bacteria"/>
</dbReference>
<accession>K9XQF2</accession>
<keyword evidence="2" id="KW-1185">Reference proteome</keyword>
<dbReference type="RefSeq" id="WP_015191570.1">
    <property type="nucleotide sequence ID" value="NC_019748.1"/>
</dbReference>
<proteinExistence type="predicted"/>